<dbReference type="HOGENOM" id="CLU_050316_0_0_1"/>
<dbReference type="InterPro" id="IPR040265">
    <property type="entry name" value="CHUP1/IPGA1-like"/>
</dbReference>
<organism evidence="4 5">
    <name type="scientific">Theobroma cacao</name>
    <name type="common">Cacao</name>
    <name type="synonym">Cocoa</name>
    <dbReference type="NCBI Taxonomy" id="3641"/>
    <lineage>
        <taxon>Eukaryota</taxon>
        <taxon>Viridiplantae</taxon>
        <taxon>Streptophyta</taxon>
        <taxon>Embryophyta</taxon>
        <taxon>Tracheophyta</taxon>
        <taxon>Spermatophyta</taxon>
        <taxon>Magnoliopsida</taxon>
        <taxon>eudicotyledons</taxon>
        <taxon>Gunneridae</taxon>
        <taxon>Pentapetalae</taxon>
        <taxon>rosids</taxon>
        <taxon>malvids</taxon>
        <taxon>Malvales</taxon>
        <taxon>Malvaceae</taxon>
        <taxon>Byttnerioideae</taxon>
        <taxon>Theobroma</taxon>
    </lineage>
</organism>
<dbReference type="GO" id="GO:0072699">
    <property type="term" value="P:protein localization to cortical microtubule cytoskeleton"/>
    <property type="evidence" value="ECO:0000318"/>
    <property type="project" value="GO_Central"/>
</dbReference>
<feature type="compositionally biased region" description="Basic and acidic residues" evidence="2">
    <location>
        <begin position="404"/>
        <end position="434"/>
    </location>
</feature>
<evidence type="ECO:0000256" key="1">
    <source>
        <dbReference type="ARBA" id="ARBA00023054"/>
    </source>
</evidence>
<keyword evidence="5" id="KW-1185">Reference proteome</keyword>
<evidence type="ECO:0000256" key="2">
    <source>
        <dbReference type="SAM" id="MobiDB-lite"/>
    </source>
</evidence>
<keyword evidence="3" id="KW-0472">Membrane</keyword>
<feature type="transmembrane region" description="Helical" evidence="3">
    <location>
        <begin position="14"/>
        <end position="32"/>
    </location>
</feature>
<sequence length="443" mass="51537">MESSSSKSEVIKPVILKAGIPLALSVAGFIYARIIAKRRIHPEVSSFETQVSPLETDSQEELRGEGSLNSTSSTSREDEDKIVTSTHFMNLIRSAEIQERTAYEEEILGLRTRVEELQKREWELKRQFLRFCDLKEQESVLMELRNMLLLETFYVEFLDREISSMEAENERVKNIVMEYLRVVEQLEHWKTQNGLLQRKAKRLLRKTKGQAKIIREKNLKIDAKDAEIKRNGDILEGRSNDIKKLEDEVRELKSLTDQLQEQKNELSRKLDLAENSHSSISKSEEEAVTVEEYNQLENEYEQVQEDRAAELKELIYLRWCNACLRYELKRYQLLQDYIQENKDHLEQESEEVGEIVGLRVEQQLNGPALMEQGEPCLGATTSGQVCSKRQKLLKKFKKWVEGSEKMKSKLDEKEKHESKCFGRHPVSDEGEHLVPARRSCSSV</sequence>
<dbReference type="PANTHER" id="PTHR31342:SF10">
    <property type="entry name" value="CHUP1-LIKE PROTEIN"/>
    <property type="match status" value="1"/>
</dbReference>
<keyword evidence="3" id="KW-0812">Transmembrane</keyword>
<dbReference type="eggNOG" id="ENOG502QVZ1">
    <property type="taxonomic scope" value="Eukaryota"/>
</dbReference>
<evidence type="ECO:0000313" key="4">
    <source>
        <dbReference type="EMBL" id="EOY08050.1"/>
    </source>
</evidence>
<feature type="region of interest" description="Disordered" evidence="2">
    <location>
        <begin position="268"/>
        <end position="288"/>
    </location>
</feature>
<dbReference type="Gramene" id="EOY08050">
    <property type="protein sequence ID" value="EOY08050"/>
    <property type="gene ID" value="TCM_022371"/>
</dbReference>
<accession>A0A061ESM4</accession>
<dbReference type="InParanoid" id="A0A061ESM4"/>
<proteinExistence type="predicted"/>
<dbReference type="EMBL" id="CM001883">
    <property type="protein sequence ID" value="EOY08050.1"/>
    <property type="molecule type" value="Genomic_DNA"/>
</dbReference>
<gene>
    <name evidence="4" type="ORF">TCM_022371</name>
</gene>
<dbReference type="AlphaFoldDB" id="A0A061ESM4"/>
<feature type="compositionally biased region" description="Polar residues" evidence="2">
    <location>
        <begin position="47"/>
        <end position="56"/>
    </location>
</feature>
<dbReference type="Proteomes" id="UP000026915">
    <property type="component" value="Chromosome 5"/>
</dbReference>
<evidence type="ECO:0000313" key="5">
    <source>
        <dbReference type="Proteomes" id="UP000026915"/>
    </source>
</evidence>
<reference evidence="4 5" key="1">
    <citation type="journal article" date="2013" name="Genome Biol.">
        <title>The genome sequence of the most widely cultivated cacao type and its use to identify candidate genes regulating pod color.</title>
        <authorList>
            <person name="Motamayor J.C."/>
            <person name="Mockaitis K."/>
            <person name="Schmutz J."/>
            <person name="Haiminen N."/>
            <person name="Iii D.L."/>
            <person name="Cornejo O."/>
            <person name="Findley S.D."/>
            <person name="Zheng P."/>
            <person name="Utro F."/>
            <person name="Royaert S."/>
            <person name="Saski C."/>
            <person name="Jenkins J."/>
            <person name="Podicheti R."/>
            <person name="Zhao M."/>
            <person name="Scheffler B.E."/>
            <person name="Stack J.C."/>
            <person name="Feltus F.A."/>
            <person name="Mustiga G.M."/>
            <person name="Amores F."/>
            <person name="Phillips W."/>
            <person name="Marelli J.P."/>
            <person name="May G.D."/>
            <person name="Shapiro H."/>
            <person name="Ma J."/>
            <person name="Bustamante C.D."/>
            <person name="Schnell R.J."/>
            <person name="Main D."/>
            <person name="Gilbert D."/>
            <person name="Parida L."/>
            <person name="Kuhn D.N."/>
        </authorList>
    </citation>
    <scope>NUCLEOTIDE SEQUENCE [LARGE SCALE GENOMIC DNA]</scope>
    <source>
        <strain evidence="5">cv. Matina 1-6</strain>
    </source>
</reference>
<feature type="region of interest" description="Disordered" evidence="2">
    <location>
        <begin position="404"/>
        <end position="443"/>
    </location>
</feature>
<dbReference type="OMA" id="RIEGMQM"/>
<dbReference type="GO" id="GO:0055028">
    <property type="term" value="C:cortical microtubule"/>
    <property type="evidence" value="ECO:0000318"/>
    <property type="project" value="GO_Central"/>
</dbReference>
<keyword evidence="3" id="KW-1133">Transmembrane helix</keyword>
<dbReference type="STRING" id="3641.A0A061ESM4"/>
<keyword evidence="1" id="KW-0175">Coiled coil</keyword>
<protein>
    <submittedName>
        <fullName evidence="4">Uncharacterized protein</fullName>
    </submittedName>
</protein>
<dbReference type="PANTHER" id="PTHR31342">
    <property type="entry name" value="PROTEIN CHUP1, CHLOROPLASTIC"/>
    <property type="match status" value="1"/>
</dbReference>
<name>A0A061ESM4_THECC</name>
<feature type="region of interest" description="Disordered" evidence="2">
    <location>
        <begin position="47"/>
        <end position="80"/>
    </location>
</feature>
<evidence type="ECO:0000256" key="3">
    <source>
        <dbReference type="SAM" id="Phobius"/>
    </source>
</evidence>